<dbReference type="PIRSF" id="PIRSF005457">
    <property type="entry name" value="Glx"/>
    <property type="match status" value="1"/>
</dbReference>
<dbReference type="GO" id="GO:0019243">
    <property type="term" value="P:methylglyoxal catabolic process to D-lactate via S-lactoyl-glutathione"/>
    <property type="evidence" value="ECO:0007669"/>
    <property type="project" value="InterPro"/>
</dbReference>
<dbReference type="PANTHER" id="PTHR11935:SF94">
    <property type="entry name" value="TENZING NORGAY, ISOFORM C"/>
    <property type="match status" value="1"/>
</dbReference>
<dbReference type="OrthoDB" id="515692at2759"/>
<comment type="pathway">
    <text evidence="5">Secondary metabolite metabolism; methylglyoxal degradation; (R)-lactate from methylglyoxal: step 2/2.</text>
</comment>
<dbReference type="GO" id="GO:0004416">
    <property type="term" value="F:hydroxyacylglutathione hydrolase activity"/>
    <property type="evidence" value="ECO:0000318"/>
    <property type="project" value="GO_Central"/>
</dbReference>
<evidence type="ECO:0000313" key="13">
    <source>
        <dbReference type="EMBL" id="EFJ25085.1"/>
    </source>
</evidence>
<dbReference type="InterPro" id="IPR017782">
    <property type="entry name" value="Hydroxyacylglutathione_Hdrlase"/>
</dbReference>
<evidence type="ECO:0000256" key="8">
    <source>
        <dbReference type="ARBA" id="ARBA00022723"/>
    </source>
</evidence>
<evidence type="ECO:0000256" key="2">
    <source>
        <dbReference type="ARBA" id="ARBA00001947"/>
    </source>
</evidence>
<organism evidence="14">
    <name type="scientific">Selaginella moellendorffii</name>
    <name type="common">Spikemoss</name>
    <dbReference type="NCBI Taxonomy" id="88036"/>
    <lineage>
        <taxon>Eukaryota</taxon>
        <taxon>Viridiplantae</taxon>
        <taxon>Streptophyta</taxon>
        <taxon>Embryophyta</taxon>
        <taxon>Tracheophyta</taxon>
        <taxon>Lycopodiopsida</taxon>
        <taxon>Selaginellales</taxon>
        <taxon>Selaginellaceae</taxon>
        <taxon>Selaginella</taxon>
    </lineage>
</organism>
<dbReference type="CDD" id="cd07723">
    <property type="entry name" value="hydroxyacylglutathione_hydrolase_MBL-fold"/>
    <property type="match status" value="1"/>
</dbReference>
<keyword evidence="10" id="KW-0862">Zinc</keyword>
<evidence type="ECO:0000256" key="6">
    <source>
        <dbReference type="ARBA" id="ARBA00006759"/>
    </source>
</evidence>
<dbReference type="SUPFAM" id="SSF56281">
    <property type="entry name" value="Metallo-hydrolase/oxidoreductase"/>
    <property type="match status" value="1"/>
</dbReference>
<keyword evidence="14" id="KW-1185">Reference proteome</keyword>
<dbReference type="NCBIfam" id="TIGR03413">
    <property type="entry name" value="GSH_gloB"/>
    <property type="match status" value="1"/>
</dbReference>
<evidence type="ECO:0000256" key="10">
    <source>
        <dbReference type="ARBA" id="ARBA00022833"/>
    </source>
</evidence>
<comment type="catalytic activity">
    <reaction evidence="1">
        <text>an S-(2-hydroxyacyl)glutathione + H2O = a 2-hydroxy carboxylate + glutathione + H(+)</text>
        <dbReference type="Rhea" id="RHEA:21864"/>
        <dbReference type="ChEBI" id="CHEBI:15377"/>
        <dbReference type="ChEBI" id="CHEBI:15378"/>
        <dbReference type="ChEBI" id="CHEBI:57925"/>
        <dbReference type="ChEBI" id="CHEBI:58896"/>
        <dbReference type="ChEBI" id="CHEBI:71261"/>
        <dbReference type="EC" id="3.1.2.6"/>
    </reaction>
</comment>
<evidence type="ECO:0000256" key="4">
    <source>
        <dbReference type="ARBA" id="ARBA00001965"/>
    </source>
</evidence>
<dbReference type="EC" id="3.1.2.6" evidence="7"/>
<dbReference type="Gramene" id="EFJ25085">
    <property type="protein sequence ID" value="EFJ25085"/>
    <property type="gene ID" value="SELMODRAFT_149526"/>
</dbReference>
<dbReference type="FunCoup" id="D8RSK7">
    <property type="interactions" value="2965"/>
</dbReference>
<dbReference type="Proteomes" id="UP000001514">
    <property type="component" value="Unassembled WGS sequence"/>
</dbReference>
<dbReference type="KEGG" id="smo:SELMODRAFT_149526"/>
<dbReference type="HOGENOM" id="CLU_030571_4_0_1"/>
<comment type="cofactor">
    <cofactor evidence="3">
        <name>Fe(2+)</name>
        <dbReference type="ChEBI" id="CHEBI:29033"/>
    </cofactor>
</comment>
<evidence type="ECO:0000256" key="11">
    <source>
        <dbReference type="ARBA" id="ARBA00031044"/>
    </source>
</evidence>
<dbReference type="Pfam" id="PF16123">
    <property type="entry name" value="HAGH_C"/>
    <property type="match status" value="1"/>
</dbReference>
<proteinExistence type="inferred from homology"/>
<dbReference type="GO" id="GO:0046872">
    <property type="term" value="F:metal ion binding"/>
    <property type="evidence" value="ECO:0007669"/>
    <property type="project" value="UniProtKB-KW"/>
</dbReference>
<protein>
    <recommendedName>
        <fullName evidence="7">hydroxyacylglutathione hydrolase</fullName>
        <ecNumber evidence="7">3.1.2.6</ecNumber>
    </recommendedName>
    <alternativeName>
        <fullName evidence="11">Glyoxalase II</fullName>
    </alternativeName>
</protein>
<dbReference type="STRING" id="88036.D8RSK7"/>
<dbReference type="Gene3D" id="3.60.15.10">
    <property type="entry name" value="Ribonuclease Z/Hydroxyacylglutathione hydrolase-like"/>
    <property type="match status" value="1"/>
</dbReference>
<dbReference type="InterPro" id="IPR001279">
    <property type="entry name" value="Metallo-B-lactamas"/>
</dbReference>
<dbReference type="InterPro" id="IPR035680">
    <property type="entry name" value="Clx_II_MBL"/>
</dbReference>
<sequence>MEVIPVPCLDDNYAYLIIDGASKQAAAVDPVKPESVLSAAKKHGAQVTMVLTTHKHWDHAGGNNEIKKLVPGIKVFGGAKDNVEGCTDPLEHGAELELSKDVKIKALHTPCHTKGHISYFVTHKSGDPAVFTGDTLFVAGCGKFFEGKAQDMYHSLSEVLAELPPATRVFCGHEYTAKNLKFAMSVDPHNDALKQKVAWTEEQRRNDKPTVPSTIREELQTNPFMRVNVKEFQVHMGESDPVELLASLRAAKDQFKG</sequence>
<dbReference type="HAMAP" id="MF_01374">
    <property type="entry name" value="Glyoxalase_2"/>
    <property type="match status" value="1"/>
</dbReference>
<dbReference type="EMBL" id="GL377588">
    <property type="protein sequence ID" value="EFJ25085.1"/>
    <property type="molecule type" value="Genomic_DNA"/>
</dbReference>
<evidence type="ECO:0000256" key="7">
    <source>
        <dbReference type="ARBA" id="ARBA00011917"/>
    </source>
</evidence>
<gene>
    <name evidence="13" type="ORF">SELMODRAFT_149526</name>
</gene>
<dbReference type="FunFam" id="3.60.15.10:FF:000019">
    <property type="entry name" value="Hydroxyacylglutathione hydrolase, mitochondrial"/>
    <property type="match status" value="1"/>
</dbReference>
<comment type="cofactor">
    <cofactor evidence="2">
        <name>Zn(2+)</name>
        <dbReference type="ChEBI" id="CHEBI:29105"/>
    </cofactor>
</comment>
<keyword evidence="8" id="KW-0479">Metal-binding</keyword>
<dbReference type="SMART" id="SM00849">
    <property type="entry name" value="Lactamase_B"/>
    <property type="match status" value="1"/>
</dbReference>
<comment type="similarity">
    <text evidence="6">Belongs to the metallo-beta-lactamase superfamily. Glyoxalase II family.</text>
</comment>
<dbReference type="OMA" id="NYIWLLQ"/>
<dbReference type="InterPro" id="IPR032282">
    <property type="entry name" value="HAGH_C"/>
</dbReference>
<dbReference type="PANTHER" id="PTHR11935">
    <property type="entry name" value="BETA LACTAMASE DOMAIN"/>
    <property type="match status" value="1"/>
</dbReference>
<feature type="domain" description="Metallo-beta-lactamase" evidence="12">
    <location>
        <begin position="11"/>
        <end position="173"/>
    </location>
</feature>
<comment type="cofactor">
    <cofactor evidence="4">
        <name>Fe(3+)</name>
        <dbReference type="ChEBI" id="CHEBI:29034"/>
    </cofactor>
</comment>
<accession>D8RSK7</accession>
<evidence type="ECO:0000313" key="14">
    <source>
        <dbReference type="Proteomes" id="UP000001514"/>
    </source>
</evidence>
<dbReference type="eggNOG" id="KOG0813">
    <property type="taxonomic scope" value="Eukaryota"/>
</dbReference>
<dbReference type="InterPro" id="IPR036866">
    <property type="entry name" value="RibonucZ/Hydroxyglut_hydro"/>
</dbReference>
<dbReference type="AlphaFoldDB" id="D8RSK7"/>
<evidence type="ECO:0000256" key="5">
    <source>
        <dbReference type="ARBA" id="ARBA00004963"/>
    </source>
</evidence>
<dbReference type="InParanoid" id="D8RSK7"/>
<evidence type="ECO:0000256" key="3">
    <source>
        <dbReference type="ARBA" id="ARBA00001954"/>
    </source>
</evidence>
<dbReference type="Pfam" id="PF00753">
    <property type="entry name" value="Lactamase_B"/>
    <property type="match status" value="1"/>
</dbReference>
<name>D8RSK7_SELML</name>
<evidence type="ECO:0000256" key="9">
    <source>
        <dbReference type="ARBA" id="ARBA00022801"/>
    </source>
</evidence>
<evidence type="ECO:0000259" key="12">
    <source>
        <dbReference type="SMART" id="SM00849"/>
    </source>
</evidence>
<reference evidence="13 14" key="1">
    <citation type="journal article" date="2011" name="Science">
        <title>The Selaginella genome identifies genetic changes associated with the evolution of vascular plants.</title>
        <authorList>
            <person name="Banks J.A."/>
            <person name="Nishiyama T."/>
            <person name="Hasebe M."/>
            <person name="Bowman J.L."/>
            <person name="Gribskov M."/>
            <person name="dePamphilis C."/>
            <person name="Albert V.A."/>
            <person name="Aono N."/>
            <person name="Aoyama T."/>
            <person name="Ambrose B.A."/>
            <person name="Ashton N.W."/>
            <person name="Axtell M.J."/>
            <person name="Barker E."/>
            <person name="Barker M.S."/>
            <person name="Bennetzen J.L."/>
            <person name="Bonawitz N.D."/>
            <person name="Chapple C."/>
            <person name="Cheng C."/>
            <person name="Correa L.G."/>
            <person name="Dacre M."/>
            <person name="DeBarry J."/>
            <person name="Dreyer I."/>
            <person name="Elias M."/>
            <person name="Engstrom E.M."/>
            <person name="Estelle M."/>
            <person name="Feng L."/>
            <person name="Finet C."/>
            <person name="Floyd S.K."/>
            <person name="Frommer W.B."/>
            <person name="Fujita T."/>
            <person name="Gramzow L."/>
            <person name="Gutensohn M."/>
            <person name="Harholt J."/>
            <person name="Hattori M."/>
            <person name="Heyl A."/>
            <person name="Hirai T."/>
            <person name="Hiwatashi Y."/>
            <person name="Ishikawa M."/>
            <person name="Iwata M."/>
            <person name="Karol K.G."/>
            <person name="Koehler B."/>
            <person name="Kolukisaoglu U."/>
            <person name="Kubo M."/>
            <person name="Kurata T."/>
            <person name="Lalonde S."/>
            <person name="Li K."/>
            <person name="Li Y."/>
            <person name="Litt A."/>
            <person name="Lyons E."/>
            <person name="Manning G."/>
            <person name="Maruyama T."/>
            <person name="Michael T.P."/>
            <person name="Mikami K."/>
            <person name="Miyazaki S."/>
            <person name="Morinaga S."/>
            <person name="Murata T."/>
            <person name="Mueller-Roeber B."/>
            <person name="Nelson D.R."/>
            <person name="Obara M."/>
            <person name="Oguri Y."/>
            <person name="Olmstead R.G."/>
            <person name="Onodera N."/>
            <person name="Petersen B.L."/>
            <person name="Pils B."/>
            <person name="Prigge M."/>
            <person name="Rensing S.A."/>
            <person name="Riano-Pachon D.M."/>
            <person name="Roberts A.W."/>
            <person name="Sato Y."/>
            <person name="Scheller H.V."/>
            <person name="Schulz B."/>
            <person name="Schulz C."/>
            <person name="Shakirov E.V."/>
            <person name="Shibagaki N."/>
            <person name="Shinohara N."/>
            <person name="Shippen D.E."/>
            <person name="Soerensen I."/>
            <person name="Sotooka R."/>
            <person name="Sugimoto N."/>
            <person name="Sugita M."/>
            <person name="Sumikawa N."/>
            <person name="Tanurdzic M."/>
            <person name="Theissen G."/>
            <person name="Ulvskov P."/>
            <person name="Wakazuki S."/>
            <person name="Weng J.K."/>
            <person name="Willats W.W."/>
            <person name="Wipf D."/>
            <person name="Wolf P.G."/>
            <person name="Yang L."/>
            <person name="Zimmer A.D."/>
            <person name="Zhu Q."/>
            <person name="Mitros T."/>
            <person name="Hellsten U."/>
            <person name="Loque D."/>
            <person name="Otillar R."/>
            <person name="Salamov A."/>
            <person name="Schmutz J."/>
            <person name="Shapiro H."/>
            <person name="Lindquist E."/>
            <person name="Lucas S."/>
            <person name="Rokhsar D."/>
            <person name="Grigoriev I.V."/>
        </authorList>
    </citation>
    <scope>NUCLEOTIDE SEQUENCE [LARGE SCALE GENOMIC DNA]</scope>
</reference>
<keyword evidence="9" id="KW-0378">Hydrolase</keyword>
<evidence type="ECO:0000256" key="1">
    <source>
        <dbReference type="ARBA" id="ARBA00001623"/>
    </source>
</evidence>